<dbReference type="AlphaFoldDB" id="K7YPY0"/>
<accession>K7YPY0</accession>
<keyword evidence="2" id="KW-1185">Reference proteome</keyword>
<evidence type="ECO:0000313" key="1">
    <source>
        <dbReference type="EMBL" id="AFX98634.1"/>
    </source>
</evidence>
<gene>
    <name evidence="1" type="ORF">A1OE_441</name>
</gene>
<dbReference type="HOGENOM" id="CLU_3341661_0_0_5"/>
<reference evidence="1 2" key="1">
    <citation type="journal article" date="2012" name="Proc. Natl. Acad. Sci. U.S.A.">
        <title>Genome streamlining and chemical defense in a coral reef symbiosis.</title>
        <authorList>
            <person name="Kwan J.C."/>
            <person name="Donia M.S."/>
            <person name="Han A.W."/>
            <person name="Hirose E."/>
            <person name="Haygood M.G."/>
            <person name="Schmidt E.W."/>
        </authorList>
    </citation>
    <scope>NUCLEOTIDE SEQUENCE [LARGE SCALE GENOMIC DNA]</scope>
    <source>
        <strain evidence="1 2">L2</strain>
    </source>
</reference>
<sequence length="37" mass="4536">MLDGAIYLQCEQRKQQHLQEICVYEKYYIAFIIKNLE</sequence>
<name>K7YPY0_9PROT</name>
<evidence type="ECO:0000313" key="2">
    <source>
        <dbReference type="Proteomes" id="UP000010077"/>
    </source>
</evidence>
<protein>
    <submittedName>
        <fullName evidence="1">Uncharacterized protein</fullName>
    </submittedName>
</protein>
<organism evidence="1 2">
    <name type="scientific">Candidatus Endolissoclinum faulkneri L2</name>
    <dbReference type="NCBI Taxonomy" id="1193729"/>
    <lineage>
        <taxon>Bacteria</taxon>
        <taxon>Pseudomonadati</taxon>
        <taxon>Pseudomonadota</taxon>
        <taxon>Alphaproteobacteria</taxon>
        <taxon>Rhodospirillales</taxon>
        <taxon>Rhodospirillaceae</taxon>
        <taxon>Candidatus Endolissoclinum</taxon>
    </lineage>
</organism>
<dbReference type="EMBL" id="CP003539">
    <property type="protein sequence ID" value="AFX98634.1"/>
    <property type="molecule type" value="Genomic_DNA"/>
</dbReference>
<dbReference type="KEGG" id="thal:A1OE_441"/>
<proteinExistence type="predicted"/>
<dbReference type="Proteomes" id="UP000010077">
    <property type="component" value="Chromosome"/>
</dbReference>